<dbReference type="EMBL" id="JAMSHJ010000002">
    <property type="protein sequence ID" value="KAI5433434.1"/>
    <property type="molecule type" value="Genomic_DNA"/>
</dbReference>
<dbReference type="Proteomes" id="UP001058974">
    <property type="component" value="Chromosome 2"/>
</dbReference>
<protein>
    <submittedName>
        <fullName evidence="1">Uncharacterized protein</fullName>
    </submittedName>
</protein>
<proteinExistence type="predicted"/>
<sequence length="186" mass="20800">MGLTLLAHASWRMNLWDHNFTTVVYLINMLHTLALSGGKTSINALHNKHPNYKNLKSHQVSSNEEVPETPNIDVSSQHDYHIPMTHNQTTQSDSSDEIMTLTHIHIESIEKSQTQNVNFELSPIAYNSSPNPNQGGVSFVPIDPASNMSFRAYNDSDWASDPDDMKSTSGSYVYLGPNLVLWSSKN</sequence>
<reference evidence="1 2" key="1">
    <citation type="journal article" date="2022" name="Nat. Genet.">
        <title>Improved pea reference genome and pan-genome highlight genomic features and evolutionary characteristics.</title>
        <authorList>
            <person name="Yang T."/>
            <person name="Liu R."/>
            <person name="Luo Y."/>
            <person name="Hu S."/>
            <person name="Wang D."/>
            <person name="Wang C."/>
            <person name="Pandey M.K."/>
            <person name="Ge S."/>
            <person name="Xu Q."/>
            <person name="Li N."/>
            <person name="Li G."/>
            <person name="Huang Y."/>
            <person name="Saxena R.K."/>
            <person name="Ji Y."/>
            <person name="Li M."/>
            <person name="Yan X."/>
            <person name="He Y."/>
            <person name="Liu Y."/>
            <person name="Wang X."/>
            <person name="Xiang C."/>
            <person name="Varshney R.K."/>
            <person name="Ding H."/>
            <person name="Gao S."/>
            <person name="Zong X."/>
        </authorList>
    </citation>
    <scope>NUCLEOTIDE SEQUENCE [LARGE SCALE GENOMIC DNA]</scope>
    <source>
        <strain evidence="1 2">cv. Zhongwan 6</strain>
    </source>
</reference>
<name>A0A9D5B8V7_PEA</name>
<dbReference type="AlphaFoldDB" id="A0A9D5B8V7"/>
<evidence type="ECO:0000313" key="1">
    <source>
        <dbReference type="EMBL" id="KAI5433434.1"/>
    </source>
</evidence>
<accession>A0A9D5B8V7</accession>
<gene>
    <name evidence="1" type="ORF">KIW84_020634</name>
</gene>
<organism evidence="1 2">
    <name type="scientific">Pisum sativum</name>
    <name type="common">Garden pea</name>
    <name type="synonym">Lathyrus oleraceus</name>
    <dbReference type="NCBI Taxonomy" id="3888"/>
    <lineage>
        <taxon>Eukaryota</taxon>
        <taxon>Viridiplantae</taxon>
        <taxon>Streptophyta</taxon>
        <taxon>Embryophyta</taxon>
        <taxon>Tracheophyta</taxon>
        <taxon>Spermatophyta</taxon>
        <taxon>Magnoliopsida</taxon>
        <taxon>eudicotyledons</taxon>
        <taxon>Gunneridae</taxon>
        <taxon>Pentapetalae</taxon>
        <taxon>rosids</taxon>
        <taxon>fabids</taxon>
        <taxon>Fabales</taxon>
        <taxon>Fabaceae</taxon>
        <taxon>Papilionoideae</taxon>
        <taxon>50 kb inversion clade</taxon>
        <taxon>NPAAA clade</taxon>
        <taxon>Hologalegina</taxon>
        <taxon>IRL clade</taxon>
        <taxon>Fabeae</taxon>
        <taxon>Lathyrus</taxon>
    </lineage>
</organism>
<comment type="caution">
    <text evidence="1">The sequence shown here is derived from an EMBL/GenBank/DDBJ whole genome shotgun (WGS) entry which is preliminary data.</text>
</comment>
<dbReference type="Gramene" id="Psat02G0063400-T1">
    <property type="protein sequence ID" value="KAI5433434.1"/>
    <property type="gene ID" value="KIW84_020634"/>
</dbReference>
<keyword evidence="2" id="KW-1185">Reference proteome</keyword>
<evidence type="ECO:0000313" key="2">
    <source>
        <dbReference type="Proteomes" id="UP001058974"/>
    </source>
</evidence>